<proteinExistence type="predicted"/>
<dbReference type="EMBL" id="AP023321">
    <property type="protein sequence ID" value="BCI60760.1"/>
    <property type="molecule type" value="Genomic_DNA"/>
</dbReference>
<accession>A0A7I8D1R7</accession>
<feature type="domain" description="YdbS-like PH" evidence="1">
    <location>
        <begin position="24"/>
        <end position="100"/>
    </location>
</feature>
<name>A0A7I8D1R7_9FIRM</name>
<evidence type="ECO:0000313" key="2">
    <source>
        <dbReference type="EMBL" id="BCI60760.1"/>
    </source>
</evidence>
<evidence type="ECO:0000259" key="1">
    <source>
        <dbReference type="Pfam" id="PF03703"/>
    </source>
</evidence>
<organism evidence="2 3">
    <name type="scientific">Solibaculum mannosilyticum</name>
    <dbReference type="NCBI Taxonomy" id="2780922"/>
    <lineage>
        <taxon>Bacteria</taxon>
        <taxon>Bacillati</taxon>
        <taxon>Bacillota</taxon>
        <taxon>Clostridia</taxon>
        <taxon>Eubacteriales</taxon>
        <taxon>Oscillospiraceae</taxon>
        <taxon>Solibaculum</taxon>
    </lineage>
</organism>
<dbReference type="Pfam" id="PF03703">
    <property type="entry name" value="bPH_2"/>
    <property type="match status" value="1"/>
</dbReference>
<protein>
    <recommendedName>
        <fullName evidence="1">YdbS-like PH domain-containing protein</fullName>
    </recommendedName>
</protein>
<sequence length="134" mass="15604">MPVSSTGSKIYVERKRLLFFGLPWTFTKYTLNPKKLLINTGLLTSVENEILLYRVMDITVKRTLMQKIFRLGSIKVVSSDKTSPNLEIKNIRNVTQFREALSEYIEESRRQYRMRAGEIIDDYDGPGDGMEFDQ</sequence>
<dbReference type="KEGG" id="sman:C12CBH8_13990"/>
<dbReference type="AlphaFoldDB" id="A0A7I8D1R7"/>
<keyword evidence="3" id="KW-1185">Reference proteome</keyword>
<evidence type="ECO:0000313" key="3">
    <source>
        <dbReference type="Proteomes" id="UP000593890"/>
    </source>
</evidence>
<dbReference type="InterPro" id="IPR005182">
    <property type="entry name" value="YdbS-like_PH"/>
</dbReference>
<gene>
    <name evidence="2" type="ORF">C12CBH8_13990</name>
</gene>
<dbReference type="RefSeq" id="WP_099322217.1">
    <property type="nucleotide sequence ID" value="NZ_AP023321.1"/>
</dbReference>
<reference evidence="3" key="1">
    <citation type="submission" date="2020-07" db="EMBL/GenBank/DDBJ databases">
        <title>Complete genome sequencing of Clostridia bacterium strain 12CBH8.</title>
        <authorList>
            <person name="Sakamoto M."/>
            <person name="Murakami T."/>
            <person name="Mori H."/>
        </authorList>
    </citation>
    <scope>NUCLEOTIDE SEQUENCE [LARGE SCALE GENOMIC DNA]</scope>
    <source>
        <strain evidence="3">12CBH8</strain>
    </source>
</reference>
<dbReference type="Proteomes" id="UP000593890">
    <property type="component" value="Chromosome"/>
</dbReference>